<reference evidence="2 3" key="1">
    <citation type="submission" date="2017-12" db="EMBL/GenBank/DDBJ databases">
        <title>Genome sequence of the mycotoxigenic crop pathogen Fusarium proliferatum, strain ITEM 2341 from Date Palm.</title>
        <authorList>
            <person name="Almiman B.F."/>
            <person name="Shittu T.A."/>
            <person name="Muthumeenakshi S."/>
            <person name="Baroncelli R."/>
            <person name="Sreenivasaprasada S."/>
        </authorList>
    </citation>
    <scope>NUCLEOTIDE SEQUENCE [LARGE SCALE GENOMIC DNA]</scope>
    <source>
        <strain evidence="2 3">ITEM 2341</strain>
    </source>
</reference>
<sequence>MDAVDALERFINTSSIKFDAELFSTSVYKGEPRKELDEAWEKLVDHPMILVDRNTRHVFDASTEPTKGVGNHYYATVEIFH</sequence>
<accession>A0A365N4V0</accession>
<comment type="caution">
    <text evidence="2">The sequence shown here is derived from an EMBL/GenBank/DDBJ whole genome shotgun (WGS) entry which is preliminary data.</text>
</comment>
<dbReference type="Pfam" id="PF11807">
    <property type="entry name" value="UstYa"/>
    <property type="match status" value="1"/>
</dbReference>
<organism evidence="2 3">
    <name type="scientific">Gibberella intermedia</name>
    <name type="common">Bulb rot disease fungus</name>
    <name type="synonym">Fusarium proliferatum</name>
    <dbReference type="NCBI Taxonomy" id="948311"/>
    <lineage>
        <taxon>Eukaryota</taxon>
        <taxon>Fungi</taxon>
        <taxon>Dikarya</taxon>
        <taxon>Ascomycota</taxon>
        <taxon>Pezizomycotina</taxon>
        <taxon>Sordariomycetes</taxon>
        <taxon>Hypocreomycetidae</taxon>
        <taxon>Hypocreales</taxon>
        <taxon>Nectriaceae</taxon>
        <taxon>Fusarium</taxon>
        <taxon>Fusarium fujikuroi species complex</taxon>
    </lineage>
</organism>
<dbReference type="EMBL" id="PKMI01000020">
    <property type="protein sequence ID" value="RBA15834.1"/>
    <property type="molecule type" value="Genomic_DNA"/>
</dbReference>
<comment type="similarity">
    <text evidence="1">Belongs to the ustYa family.</text>
</comment>
<evidence type="ECO:0000313" key="3">
    <source>
        <dbReference type="Proteomes" id="UP000251714"/>
    </source>
</evidence>
<dbReference type="AlphaFoldDB" id="A0A365N4V0"/>
<gene>
    <name evidence="2" type="ORF">FPRO05_12055</name>
</gene>
<dbReference type="Proteomes" id="UP000251714">
    <property type="component" value="Unassembled WGS sequence"/>
</dbReference>
<name>A0A365N4V0_GIBIN</name>
<evidence type="ECO:0000313" key="2">
    <source>
        <dbReference type="EMBL" id="RBA15834.1"/>
    </source>
</evidence>
<dbReference type="InterPro" id="IPR021765">
    <property type="entry name" value="UstYa-like"/>
</dbReference>
<dbReference type="GO" id="GO:0043386">
    <property type="term" value="P:mycotoxin biosynthetic process"/>
    <property type="evidence" value="ECO:0007669"/>
    <property type="project" value="InterPro"/>
</dbReference>
<evidence type="ECO:0000256" key="1">
    <source>
        <dbReference type="ARBA" id="ARBA00035112"/>
    </source>
</evidence>
<proteinExistence type="inferred from homology"/>
<protein>
    <submittedName>
        <fullName evidence="2">Uncharacterized protein</fullName>
    </submittedName>
</protein>